<dbReference type="EMBL" id="JGVR01000008">
    <property type="protein sequence ID" value="KEZ19727.1"/>
    <property type="molecule type" value="Genomic_DNA"/>
</dbReference>
<dbReference type="eggNOG" id="COG1917">
    <property type="taxonomic scope" value="Bacteria"/>
</dbReference>
<dbReference type="InterPro" id="IPR011051">
    <property type="entry name" value="RmlC_Cupin_sf"/>
</dbReference>
<dbReference type="PATRIC" id="fig|13690.10.peg.1886"/>
<protein>
    <recommendedName>
        <fullName evidence="4">Cupin domain-containing protein</fullName>
    </recommendedName>
</protein>
<dbReference type="SUPFAM" id="SSF51182">
    <property type="entry name" value="RmlC-like cupins"/>
    <property type="match status" value="1"/>
</dbReference>
<dbReference type="STRING" id="13690.AX777_22505"/>
<dbReference type="Gene3D" id="2.60.120.10">
    <property type="entry name" value="Jelly Rolls"/>
    <property type="match status" value="1"/>
</dbReference>
<evidence type="ECO:0000256" key="1">
    <source>
        <dbReference type="SAM" id="MobiDB-lite"/>
    </source>
</evidence>
<feature type="region of interest" description="Disordered" evidence="1">
    <location>
        <begin position="159"/>
        <end position="179"/>
    </location>
</feature>
<dbReference type="InterPro" id="IPR014710">
    <property type="entry name" value="RmlC-like_jellyroll"/>
</dbReference>
<dbReference type="RefSeq" id="WP_037518805.1">
    <property type="nucleotide sequence ID" value="NZ_JGVR01000008.1"/>
</dbReference>
<accession>A0A084EP35</accession>
<evidence type="ECO:0008006" key="4">
    <source>
        <dbReference type="Google" id="ProtNLM"/>
    </source>
</evidence>
<comment type="caution">
    <text evidence="2">The sequence shown here is derived from an EMBL/GenBank/DDBJ whole genome shotgun (WGS) entry which is preliminary data.</text>
</comment>
<evidence type="ECO:0000313" key="2">
    <source>
        <dbReference type="EMBL" id="KEZ19727.1"/>
    </source>
</evidence>
<reference evidence="2 3" key="1">
    <citation type="submission" date="2014-03" db="EMBL/GenBank/DDBJ databases">
        <title>Genome sequence of Sphingobium yanoikuyae B1.</title>
        <authorList>
            <person name="Gan H.M."/>
            <person name="Gan H.Y."/>
            <person name="Savka M.A."/>
        </authorList>
    </citation>
    <scope>NUCLEOTIDE SEQUENCE [LARGE SCALE GENOMIC DNA]</scope>
    <source>
        <strain evidence="2 3">B1</strain>
    </source>
</reference>
<sequence length="179" mass="19089">MTDPVAAPRFALFRAKDATDFEESGLMATVPPTPIEMAGSIAAVEAGMLEGTRVKLLFSMPGLSLTHAWFRSGFPLPRHSHGVDCLYFILAGSLRIGTEELGAGDGFFVGANVPSTYVPGDQGVEVLEFRGADSFDIRMLANNRAYWDRAVAQVATQRTHWTGETPPSGLSFGPEPGGG</sequence>
<evidence type="ECO:0000313" key="3">
    <source>
        <dbReference type="Proteomes" id="UP000028534"/>
    </source>
</evidence>
<organism evidence="2 3">
    <name type="scientific">Sphingobium yanoikuyae</name>
    <name type="common">Sphingomonas yanoikuyae</name>
    <dbReference type="NCBI Taxonomy" id="13690"/>
    <lineage>
        <taxon>Bacteria</taxon>
        <taxon>Pseudomonadati</taxon>
        <taxon>Pseudomonadota</taxon>
        <taxon>Alphaproteobacteria</taxon>
        <taxon>Sphingomonadales</taxon>
        <taxon>Sphingomonadaceae</taxon>
        <taxon>Sphingobium</taxon>
    </lineage>
</organism>
<gene>
    <name evidence="2" type="ORF">CP98_01832</name>
</gene>
<dbReference type="Proteomes" id="UP000028534">
    <property type="component" value="Unassembled WGS sequence"/>
</dbReference>
<dbReference type="AlphaFoldDB" id="A0A084EP35"/>
<proteinExistence type="predicted"/>
<name>A0A084EP35_SPHYA</name>